<dbReference type="KEGG" id="lvi:G7068_12000"/>
<sequence length="300" mass="32046">MYGDWQLIYEGTDLRFGTREHDVEFVKLTVSGDVYRTDDSQLPRQDGTAFGQDFIESGQLAIAVKIDFTTYPAGPDECARLAWAARQAFERGWRADPVRRTPGAVCELVMGGEQAIEGRPRGVSWNDDHQGVGLITGSALFVPAGTGVFDMSDGGGWHTQTVGLVPPQTGGLKAPLKAPLSTSIESSRARPFTVAGDVPAWPIVTVKGPLGAGAQVELTSRWRMPLNRSLGAFDVVEIDTRPGHRGMTLNGRAANVLTSGAVQLADAAMAPGPQELALRGTSLEGTATASVRWRTTKESI</sequence>
<dbReference type="AlphaFoldDB" id="A0A6G7XH48"/>
<keyword evidence="2" id="KW-1185">Reference proteome</keyword>
<accession>A0A6G7XH48</accession>
<evidence type="ECO:0000313" key="2">
    <source>
        <dbReference type="Proteomes" id="UP000502677"/>
    </source>
</evidence>
<reference evidence="1 2" key="1">
    <citation type="submission" date="2020-03" db="EMBL/GenBank/DDBJ databases">
        <title>Leucobacter sp. nov., isolated from beetles.</title>
        <authorList>
            <person name="Hyun D.-W."/>
            <person name="Bae J.-W."/>
        </authorList>
    </citation>
    <scope>NUCLEOTIDE SEQUENCE [LARGE SCALE GENOMIC DNA]</scope>
    <source>
        <strain evidence="1 2">HDW9C</strain>
    </source>
</reference>
<protein>
    <submittedName>
        <fullName evidence="1">Uncharacterized protein</fullName>
    </submittedName>
</protein>
<name>A0A6G7XH48_9MICO</name>
<dbReference type="EMBL" id="CP049863">
    <property type="protein sequence ID" value="QIK63832.1"/>
    <property type="molecule type" value="Genomic_DNA"/>
</dbReference>
<gene>
    <name evidence="1" type="ORF">G7068_12000</name>
</gene>
<proteinExistence type="predicted"/>
<evidence type="ECO:0000313" key="1">
    <source>
        <dbReference type="EMBL" id="QIK63832.1"/>
    </source>
</evidence>
<dbReference type="Proteomes" id="UP000502677">
    <property type="component" value="Chromosome"/>
</dbReference>
<organism evidence="1 2">
    <name type="scientific">Leucobacter viscericola</name>
    <dbReference type="NCBI Taxonomy" id="2714935"/>
    <lineage>
        <taxon>Bacteria</taxon>
        <taxon>Bacillati</taxon>
        <taxon>Actinomycetota</taxon>
        <taxon>Actinomycetes</taxon>
        <taxon>Micrococcales</taxon>
        <taxon>Microbacteriaceae</taxon>
        <taxon>Leucobacter</taxon>
    </lineage>
</organism>
<dbReference type="RefSeq" id="WP_166292174.1">
    <property type="nucleotide sequence ID" value="NZ_CP049863.1"/>
</dbReference>